<keyword evidence="8" id="KW-0862">Zinc</keyword>
<dbReference type="InterPro" id="IPR001267">
    <property type="entry name" value="Thymidine_kinase"/>
</dbReference>
<accession>V6LJV3</accession>
<evidence type="ECO:0000256" key="5">
    <source>
        <dbReference type="ARBA" id="ARBA00022723"/>
    </source>
</evidence>
<evidence type="ECO:0000256" key="8">
    <source>
        <dbReference type="ARBA" id="ARBA00022833"/>
    </source>
</evidence>
<dbReference type="EMBL" id="AUWU02000004">
    <property type="protein sequence ID" value="KAH0574316.1"/>
    <property type="molecule type" value="Genomic_DNA"/>
</dbReference>
<dbReference type="PANTHER" id="PTHR11441">
    <property type="entry name" value="THYMIDINE KINASE"/>
    <property type="match status" value="1"/>
</dbReference>
<evidence type="ECO:0000256" key="3">
    <source>
        <dbReference type="ARBA" id="ARBA00022634"/>
    </source>
</evidence>
<keyword evidence="6 13" id="KW-0547">Nucleotide-binding</keyword>
<evidence type="ECO:0000256" key="13">
    <source>
        <dbReference type="RuleBase" id="RU000544"/>
    </source>
</evidence>
<dbReference type="Proteomes" id="UP000018208">
    <property type="component" value="Unassembled WGS sequence"/>
</dbReference>
<keyword evidence="7 13" id="KW-0418">Kinase</keyword>
<dbReference type="PIRSF" id="PIRSF035805">
    <property type="entry name" value="TK_cell"/>
    <property type="match status" value="1"/>
</dbReference>
<keyword evidence="3 13" id="KW-0237">DNA synthesis</keyword>
<evidence type="ECO:0000256" key="6">
    <source>
        <dbReference type="ARBA" id="ARBA00022741"/>
    </source>
</evidence>
<reference evidence="16" key="2">
    <citation type="submission" date="2020-12" db="EMBL/GenBank/DDBJ databases">
        <title>New Spironucleus salmonicida genome in near-complete chromosomes.</title>
        <authorList>
            <person name="Xu F."/>
            <person name="Kurt Z."/>
            <person name="Jimenez-Gonzalez A."/>
            <person name="Astvaldsson A."/>
            <person name="Andersson J.O."/>
            <person name="Svard S.G."/>
        </authorList>
    </citation>
    <scope>NUCLEOTIDE SEQUENCE</scope>
    <source>
        <strain evidence="16">ATCC 50377</strain>
    </source>
</reference>
<evidence type="ECO:0000256" key="1">
    <source>
        <dbReference type="ARBA" id="ARBA00007587"/>
    </source>
</evidence>
<dbReference type="SUPFAM" id="SSF57716">
    <property type="entry name" value="Glucocorticoid receptor-like (DNA-binding domain)"/>
    <property type="match status" value="1"/>
</dbReference>
<organism evidence="15">
    <name type="scientific">Spironucleus salmonicida</name>
    <dbReference type="NCBI Taxonomy" id="348837"/>
    <lineage>
        <taxon>Eukaryota</taxon>
        <taxon>Metamonada</taxon>
        <taxon>Diplomonadida</taxon>
        <taxon>Hexamitidae</taxon>
        <taxon>Hexamitinae</taxon>
        <taxon>Spironucleus</taxon>
    </lineage>
</organism>
<dbReference type="PROSITE" id="PS00603">
    <property type="entry name" value="TK_CELLULAR_TYPE"/>
    <property type="match status" value="1"/>
</dbReference>
<dbReference type="EMBL" id="AUWU02000004">
    <property type="protein sequence ID" value="KAH0574311.1"/>
    <property type="molecule type" value="Genomic_DNA"/>
</dbReference>
<keyword evidence="5" id="KW-0479">Metal-binding</keyword>
<dbReference type="Gene3D" id="3.40.50.300">
    <property type="entry name" value="P-loop containing nucleotide triphosphate hydrolases"/>
    <property type="match status" value="1"/>
</dbReference>
<sequence length="189" mass="20418">MVILSGGNIQLILGPMFSGKSTELIRRIRKYRAAKRSVLVVKFAADTRYSADQLSTHDMMGLPAVQASRLADVIHLVDATIDVVAIDEGQFYPDLVEHAEALANAGKTVLVTALDGNFLRKPFDVIPPLCALADHVDKLSSVCYSCFQDAPFSARITNDTAEVVIGGADMYVACCRACWNAVQAQKAAE</sequence>
<dbReference type="VEuPathDB" id="GiardiaDB:SS50377_24271"/>
<name>V6LJV3_9EUKA</name>
<dbReference type="InterPro" id="IPR027417">
    <property type="entry name" value="P-loop_NTPase"/>
</dbReference>
<dbReference type="SUPFAM" id="SSF52540">
    <property type="entry name" value="P-loop containing nucleoside triphosphate hydrolases"/>
    <property type="match status" value="1"/>
</dbReference>
<dbReference type="OrthoDB" id="439028at2759"/>
<dbReference type="Gene3D" id="3.30.60.20">
    <property type="match status" value="1"/>
</dbReference>
<evidence type="ECO:0000256" key="10">
    <source>
        <dbReference type="ARBA" id="ARBA00048254"/>
    </source>
</evidence>
<dbReference type="PANTHER" id="PTHR11441:SF0">
    <property type="entry name" value="THYMIDINE KINASE, CYTOSOLIC"/>
    <property type="match status" value="1"/>
</dbReference>
<dbReference type="GO" id="GO:0046872">
    <property type="term" value="F:metal ion binding"/>
    <property type="evidence" value="ECO:0007669"/>
    <property type="project" value="UniProtKB-KW"/>
</dbReference>
<protein>
    <recommendedName>
        <fullName evidence="2 13">Thymidine kinase</fullName>
        <ecNumber evidence="2 13">2.7.1.21</ecNumber>
    </recommendedName>
</protein>
<evidence type="ECO:0000256" key="9">
    <source>
        <dbReference type="ARBA" id="ARBA00022840"/>
    </source>
</evidence>
<gene>
    <name evidence="15" type="ORF">SS50377_15257</name>
    <name evidence="16" type="ORF">SS50377_24266</name>
    <name evidence="17" type="ORF">SS50377_24271</name>
</gene>
<evidence type="ECO:0000256" key="7">
    <source>
        <dbReference type="ARBA" id="ARBA00022777"/>
    </source>
</evidence>
<dbReference type="GO" id="GO:0042802">
    <property type="term" value="F:identical protein binding"/>
    <property type="evidence" value="ECO:0007669"/>
    <property type="project" value="UniProtKB-ARBA"/>
</dbReference>
<evidence type="ECO:0000313" key="15">
    <source>
        <dbReference type="EMBL" id="EST44812.1"/>
    </source>
</evidence>
<evidence type="ECO:0000256" key="4">
    <source>
        <dbReference type="ARBA" id="ARBA00022679"/>
    </source>
</evidence>
<dbReference type="InterPro" id="IPR020633">
    <property type="entry name" value="Thymidine_kinase_CS"/>
</dbReference>
<feature type="binding site" evidence="12">
    <location>
        <position position="171"/>
    </location>
    <ligand>
        <name>substrate</name>
    </ligand>
</feature>
<keyword evidence="18" id="KW-1185">Reference proteome</keyword>
<dbReference type="GO" id="GO:0046104">
    <property type="term" value="P:thymidine metabolic process"/>
    <property type="evidence" value="ECO:0007669"/>
    <property type="project" value="TreeGrafter"/>
</dbReference>
<comment type="similarity">
    <text evidence="1 14">Belongs to the thymidine kinase family.</text>
</comment>
<dbReference type="AlphaFoldDB" id="V6LJV3"/>
<keyword evidence="9 13" id="KW-0067">ATP-binding</keyword>
<dbReference type="GO" id="GO:0005524">
    <property type="term" value="F:ATP binding"/>
    <property type="evidence" value="ECO:0007669"/>
    <property type="project" value="UniProtKB-KW"/>
</dbReference>
<dbReference type="GO" id="GO:0004797">
    <property type="term" value="F:thymidine kinase activity"/>
    <property type="evidence" value="ECO:0007669"/>
    <property type="project" value="UniProtKB-EC"/>
</dbReference>
<dbReference type="EMBL" id="KI546107">
    <property type="protein sequence ID" value="EST44812.1"/>
    <property type="molecule type" value="Genomic_DNA"/>
</dbReference>
<comment type="catalytic activity">
    <reaction evidence="10 13">
        <text>thymidine + ATP = dTMP + ADP + H(+)</text>
        <dbReference type="Rhea" id="RHEA:19129"/>
        <dbReference type="ChEBI" id="CHEBI:15378"/>
        <dbReference type="ChEBI" id="CHEBI:17748"/>
        <dbReference type="ChEBI" id="CHEBI:30616"/>
        <dbReference type="ChEBI" id="CHEBI:63528"/>
        <dbReference type="ChEBI" id="CHEBI:456216"/>
        <dbReference type="EC" id="2.7.1.21"/>
    </reaction>
</comment>
<evidence type="ECO:0000313" key="18">
    <source>
        <dbReference type="Proteomes" id="UP000018208"/>
    </source>
</evidence>
<dbReference type="VEuPathDB" id="GiardiaDB:SS50377_24266"/>
<evidence type="ECO:0000256" key="11">
    <source>
        <dbReference type="PIRSR" id="PIRSR035805-1"/>
    </source>
</evidence>
<proteinExistence type="inferred from homology"/>
<feature type="binding site" evidence="12">
    <location>
        <begin position="163"/>
        <end position="166"/>
    </location>
    <ligand>
        <name>substrate</name>
    </ligand>
</feature>
<evidence type="ECO:0000313" key="16">
    <source>
        <dbReference type="EMBL" id="KAH0574311.1"/>
    </source>
</evidence>
<evidence type="ECO:0000313" key="17">
    <source>
        <dbReference type="EMBL" id="KAH0574316.1"/>
    </source>
</evidence>
<dbReference type="GO" id="GO:0071897">
    <property type="term" value="P:DNA biosynthetic process"/>
    <property type="evidence" value="ECO:0007669"/>
    <property type="project" value="UniProtKB-KW"/>
</dbReference>
<evidence type="ECO:0000256" key="14">
    <source>
        <dbReference type="RuleBase" id="RU004165"/>
    </source>
</evidence>
<feature type="active site" description="Proton acceptor" evidence="11">
    <location>
        <position position="88"/>
    </location>
</feature>
<dbReference type="EC" id="2.7.1.21" evidence="2 13"/>
<evidence type="ECO:0000256" key="12">
    <source>
        <dbReference type="PIRSR" id="PIRSR035805-2"/>
    </source>
</evidence>
<dbReference type="Pfam" id="PF00265">
    <property type="entry name" value="TK"/>
    <property type="match status" value="1"/>
</dbReference>
<evidence type="ECO:0000256" key="2">
    <source>
        <dbReference type="ARBA" id="ARBA00012118"/>
    </source>
</evidence>
<dbReference type="FunFam" id="3.40.50.300:FF:001270">
    <property type="entry name" value="Thymidine kinase"/>
    <property type="match status" value="1"/>
</dbReference>
<keyword evidence="4 13" id="KW-0808">Transferase</keyword>
<reference evidence="15 16" key="1">
    <citation type="journal article" date="2014" name="PLoS Genet.">
        <title>The Genome of Spironucleus salmonicida Highlights a Fish Pathogen Adapted to Fluctuating Environments.</title>
        <authorList>
            <person name="Xu F."/>
            <person name="Jerlstrom-Hultqvist J."/>
            <person name="Einarsson E."/>
            <person name="Astvaldsson A."/>
            <person name="Svard S.G."/>
            <person name="Andersson J.O."/>
        </authorList>
    </citation>
    <scope>NUCLEOTIDE SEQUENCE</scope>
    <source>
        <strain evidence="16">ATCC 50377</strain>
    </source>
</reference>